<evidence type="ECO:0000256" key="6">
    <source>
        <dbReference type="ARBA" id="ARBA00022840"/>
    </source>
</evidence>
<feature type="transmembrane region" description="Helical" evidence="9">
    <location>
        <begin position="57"/>
        <end position="75"/>
    </location>
</feature>
<dbReference type="PROSITE" id="PS50893">
    <property type="entry name" value="ABC_TRANSPORTER_2"/>
    <property type="match status" value="1"/>
</dbReference>
<reference evidence="12" key="1">
    <citation type="submission" date="2017-05" db="UniProtKB">
        <authorList>
            <consortium name="EnsemblMetazoa"/>
        </authorList>
    </citation>
    <scope>IDENTIFICATION</scope>
</reference>
<dbReference type="Pfam" id="PF00005">
    <property type="entry name" value="ABC_tran"/>
    <property type="match status" value="1"/>
</dbReference>
<dbReference type="InterPro" id="IPR036640">
    <property type="entry name" value="ABC1_TM_sf"/>
</dbReference>
<dbReference type="InterPro" id="IPR003439">
    <property type="entry name" value="ABC_transporter-like_ATP-bd"/>
</dbReference>
<feature type="domain" description="ABC transmembrane type-1" evidence="11">
    <location>
        <begin position="773"/>
        <end position="873"/>
    </location>
</feature>
<feature type="transmembrane region" description="Helical" evidence="9">
    <location>
        <begin position="385"/>
        <end position="414"/>
    </location>
</feature>
<keyword evidence="7 9" id="KW-1133">Transmembrane helix</keyword>
<keyword evidence="6" id="KW-0067">ATP-binding</keyword>
<evidence type="ECO:0000256" key="3">
    <source>
        <dbReference type="ARBA" id="ARBA00022692"/>
    </source>
</evidence>
<evidence type="ECO:0000313" key="12">
    <source>
        <dbReference type="EnsemblMetazoa" id="Aqu2.1.32382_001"/>
    </source>
</evidence>
<dbReference type="GO" id="GO:0016887">
    <property type="term" value="F:ATP hydrolysis activity"/>
    <property type="evidence" value="ECO:0007669"/>
    <property type="project" value="InterPro"/>
</dbReference>
<evidence type="ECO:0000256" key="9">
    <source>
        <dbReference type="SAM" id="Phobius"/>
    </source>
</evidence>
<dbReference type="Pfam" id="PF00664">
    <property type="entry name" value="ABC_membrane"/>
    <property type="match status" value="2"/>
</dbReference>
<dbReference type="InterPro" id="IPR027417">
    <property type="entry name" value="P-loop_NTPase"/>
</dbReference>
<proteinExistence type="predicted"/>
<sequence>MFVILSDFIYAIIMVKKNTIAPYFFMSPLVIAFTMVTVILLLQSEYKKGVRSSGPPVILWIGLVTYGSIKLWSILTRLSVKENIKLFFLVTFTLEYFCFLLQLLLLFIPEPKSINDINENSVYRPSPEKSASFFSLVTWWWLKLLMWKGSHKVLTHDDLYDINYEDKSEVTSLKFQKEWDKEVKRSGLLFFQGQKNNQNKKTREPSLVLALFRAYGLDIITGGFYRLCYDALFYANPLLLRLMLAYISDKNQPSWIGYIFTIIMFLVALLHTIINQQYQNTTIVTGMRIRSGLIATIYNKSLVLTRKAYQSRTIGEMINLMSIDANRLMELWHFFYLMCFSPLRIMVVLVGLYWVIKLYAWEIPFIDNVKKLRNMELHNLKKASLLQAFSTSIMFGSNTAIIIATLFACLMINYNSDYNITAEIFVAISLIDILRLSLHHLPMALGYMIQANISQKRICSFLTEEELNSEFNDKKDYNESYDNAVSITGGLFSWGDEKDEFLLSNIELSIKPEELVAVVGPVGSGKSALISAIIGEMNKLKGSVVLRGRVAYVPQITWILNDTVKNNITFGKRFNSDFYNEVVKACALEADFEILPGGDMTEIGEKGINLSGGQKQRVSLARAVYQESDVYLLDDPLSAVDSHVGKHIFDNVIGPEGLLKDKVRFLVTHDVRFLSQCNKIIVMNNGSIDEVGNYSKLLERNESFSEILTKYRSTDRSDEKKQDMESIAKQSTFLPNKDTKETIIYSDEEIKIGIVKMSVILTYINSYTFTMFVIVMVLSSLSTGGYVGQLLWLAHWSNEKSNNNSAHFANLGIYAAIGIVQFMCTAFTFLAIASGAIKASRKFHNGMLHSIIRSPMSFFDTTPLGRLVNRFSK</sequence>
<dbReference type="EnsemblMetazoa" id="Aqu2.1.32382_001">
    <property type="protein sequence ID" value="Aqu2.1.32382_001"/>
    <property type="gene ID" value="Aqu2.1.32382"/>
</dbReference>
<keyword evidence="8 9" id="KW-0472">Membrane</keyword>
<feature type="transmembrane region" description="Helical" evidence="9">
    <location>
        <begin position="231"/>
        <end position="248"/>
    </location>
</feature>
<evidence type="ECO:0008006" key="13">
    <source>
        <dbReference type="Google" id="ProtNLM"/>
    </source>
</evidence>
<evidence type="ECO:0000256" key="1">
    <source>
        <dbReference type="ARBA" id="ARBA00004128"/>
    </source>
</evidence>
<dbReference type="OrthoDB" id="6500128at2759"/>
<evidence type="ECO:0000256" key="4">
    <source>
        <dbReference type="ARBA" id="ARBA00022737"/>
    </source>
</evidence>
<dbReference type="SMART" id="SM00382">
    <property type="entry name" value="AAA"/>
    <property type="match status" value="1"/>
</dbReference>
<dbReference type="InParanoid" id="A0A1X7UYE0"/>
<keyword evidence="4" id="KW-0677">Repeat</keyword>
<keyword evidence="5" id="KW-0547">Nucleotide-binding</keyword>
<feature type="transmembrane region" description="Helical" evidence="9">
    <location>
        <begin position="129"/>
        <end position="146"/>
    </location>
</feature>
<dbReference type="InterPro" id="IPR011527">
    <property type="entry name" value="ABC1_TM_dom"/>
</dbReference>
<dbReference type="eggNOG" id="KOG0054">
    <property type="taxonomic scope" value="Eukaryota"/>
</dbReference>
<protein>
    <recommendedName>
        <fullName evidence="13">ABC transmembrane type-1 domain-containing protein</fullName>
    </recommendedName>
</protein>
<dbReference type="InterPro" id="IPR017871">
    <property type="entry name" value="ABC_transporter-like_CS"/>
</dbReference>
<dbReference type="PANTHER" id="PTHR24223:SF443">
    <property type="entry name" value="MULTIDRUG-RESISTANCE LIKE PROTEIN 1, ISOFORM I"/>
    <property type="match status" value="1"/>
</dbReference>
<feature type="transmembrane region" description="Helical" evidence="9">
    <location>
        <begin position="812"/>
        <end position="837"/>
    </location>
</feature>
<evidence type="ECO:0000256" key="7">
    <source>
        <dbReference type="ARBA" id="ARBA00022989"/>
    </source>
</evidence>
<dbReference type="InterPro" id="IPR003593">
    <property type="entry name" value="AAA+_ATPase"/>
</dbReference>
<evidence type="ECO:0000256" key="5">
    <source>
        <dbReference type="ARBA" id="ARBA00022741"/>
    </source>
</evidence>
<evidence type="ECO:0000259" key="11">
    <source>
        <dbReference type="PROSITE" id="PS50929"/>
    </source>
</evidence>
<dbReference type="PROSITE" id="PS50929">
    <property type="entry name" value="ABC_TM1F"/>
    <property type="match status" value="2"/>
</dbReference>
<evidence type="ECO:0000256" key="2">
    <source>
        <dbReference type="ARBA" id="ARBA00022448"/>
    </source>
</evidence>
<feature type="domain" description="ABC transporter" evidence="10">
    <location>
        <begin position="485"/>
        <end position="710"/>
    </location>
</feature>
<name>A0A1X7UYE0_AMPQE</name>
<dbReference type="InterPro" id="IPR050173">
    <property type="entry name" value="ABC_transporter_C-like"/>
</dbReference>
<dbReference type="eggNOG" id="KOG3194">
    <property type="taxonomic scope" value="Eukaryota"/>
</dbReference>
<dbReference type="GO" id="GO:0005774">
    <property type="term" value="C:vacuolar membrane"/>
    <property type="evidence" value="ECO:0007669"/>
    <property type="project" value="UniProtKB-SubCell"/>
</dbReference>
<evidence type="ECO:0000256" key="8">
    <source>
        <dbReference type="ARBA" id="ARBA00023136"/>
    </source>
</evidence>
<dbReference type="FunFam" id="3.40.50.300:FF:000997">
    <property type="entry name" value="Multidrug resistance-associated protein 1"/>
    <property type="match status" value="1"/>
</dbReference>
<keyword evidence="3 9" id="KW-0812">Transmembrane</keyword>
<feature type="transmembrane region" description="Helical" evidence="9">
    <location>
        <begin position="767"/>
        <end position="792"/>
    </location>
</feature>
<dbReference type="PANTHER" id="PTHR24223">
    <property type="entry name" value="ATP-BINDING CASSETTE SUB-FAMILY C"/>
    <property type="match status" value="1"/>
</dbReference>
<organism evidence="12">
    <name type="scientific">Amphimedon queenslandica</name>
    <name type="common">Sponge</name>
    <dbReference type="NCBI Taxonomy" id="400682"/>
    <lineage>
        <taxon>Eukaryota</taxon>
        <taxon>Metazoa</taxon>
        <taxon>Porifera</taxon>
        <taxon>Demospongiae</taxon>
        <taxon>Heteroscleromorpha</taxon>
        <taxon>Haplosclerida</taxon>
        <taxon>Niphatidae</taxon>
        <taxon>Amphimedon</taxon>
    </lineage>
</organism>
<accession>A0A1X7UYE0</accession>
<feature type="transmembrane region" description="Helical" evidence="9">
    <location>
        <begin position="87"/>
        <end position="109"/>
    </location>
</feature>
<dbReference type="STRING" id="400682.A0A1X7UYE0"/>
<feature type="domain" description="ABC transmembrane type-1" evidence="11">
    <location>
        <begin position="220"/>
        <end position="355"/>
    </location>
</feature>
<dbReference type="AlphaFoldDB" id="A0A1X7UYE0"/>
<comment type="subcellular location">
    <subcellularLocation>
        <location evidence="1">Vacuole membrane</location>
        <topology evidence="1">Multi-pass membrane protein</topology>
    </subcellularLocation>
</comment>
<dbReference type="SUPFAM" id="SSF90123">
    <property type="entry name" value="ABC transporter transmembrane region"/>
    <property type="match status" value="2"/>
</dbReference>
<feature type="transmembrane region" description="Helical" evidence="9">
    <location>
        <begin position="255"/>
        <end position="274"/>
    </location>
</feature>
<dbReference type="Gene3D" id="1.20.1560.10">
    <property type="entry name" value="ABC transporter type 1, transmembrane domain"/>
    <property type="match status" value="3"/>
</dbReference>
<evidence type="ECO:0000259" key="10">
    <source>
        <dbReference type="PROSITE" id="PS50893"/>
    </source>
</evidence>
<dbReference type="GO" id="GO:0005524">
    <property type="term" value="F:ATP binding"/>
    <property type="evidence" value="ECO:0007669"/>
    <property type="project" value="UniProtKB-KW"/>
</dbReference>
<dbReference type="PROSITE" id="PS00211">
    <property type="entry name" value="ABC_TRANSPORTER_1"/>
    <property type="match status" value="1"/>
</dbReference>
<dbReference type="SUPFAM" id="SSF52540">
    <property type="entry name" value="P-loop containing nucleoside triphosphate hydrolases"/>
    <property type="match status" value="1"/>
</dbReference>
<dbReference type="GO" id="GO:0140359">
    <property type="term" value="F:ABC-type transporter activity"/>
    <property type="evidence" value="ECO:0007669"/>
    <property type="project" value="InterPro"/>
</dbReference>
<dbReference type="CDD" id="cd03250">
    <property type="entry name" value="ABCC_MRP_domain1"/>
    <property type="match status" value="1"/>
</dbReference>
<feature type="transmembrane region" description="Helical" evidence="9">
    <location>
        <begin position="20"/>
        <end position="42"/>
    </location>
</feature>
<keyword evidence="2" id="KW-0813">Transport</keyword>
<dbReference type="Gene3D" id="3.40.50.300">
    <property type="entry name" value="P-loop containing nucleotide triphosphate hydrolases"/>
    <property type="match status" value="1"/>
</dbReference>
<feature type="transmembrane region" description="Helical" evidence="9">
    <location>
        <begin position="334"/>
        <end position="356"/>
    </location>
</feature>